<proteinExistence type="predicted"/>
<dbReference type="AlphaFoldDB" id="A0A1T4VG76"/>
<organism evidence="2 3">
    <name type="scientific">Succinivibrio dextrinosolvens DSM 3072</name>
    <dbReference type="NCBI Taxonomy" id="1123324"/>
    <lineage>
        <taxon>Bacteria</taxon>
        <taxon>Pseudomonadati</taxon>
        <taxon>Pseudomonadota</taxon>
        <taxon>Gammaproteobacteria</taxon>
        <taxon>Aeromonadales</taxon>
        <taxon>Succinivibrionaceae</taxon>
        <taxon>Succinivibrio</taxon>
    </lineage>
</organism>
<dbReference type="RefSeq" id="WP_078928860.1">
    <property type="nucleotide sequence ID" value="NZ_FUXX01000022.1"/>
</dbReference>
<reference evidence="3" key="1">
    <citation type="submission" date="2017-02" db="EMBL/GenBank/DDBJ databases">
        <authorList>
            <person name="Varghese N."/>
            <person name="Submissions S."/>
        </authorList>
    </citation>
    <scope>NUCLEOTIDE SEQUENCE [LARGE SCALE GENOMIC DNA]</scope>
    <source>
        <strain evidence="3">DSM 3072</strain>
    </source>
</reference>
<name>A0A1T4VG76_9GAMM</name>
<feature type="compositionally biased region" description="Polar residues" evidence="1">
    <location>
        <begin position="1"/>
        <end position="10"/>
    </location>
</feature>
<sequence>MATNTNNNYRRGSVKERTQTYNPKNDTYVKRDVDSGQFLDVKQDGTPFKGVAKERDHRRKGGR</sequence>
<dbReference type="Proteomes" id="UP000242432">
    <property type="component" value="Unassembled WGS sequence"/>
</dbReference>
<feature type="region of interest" description="Disordered" evidence="1">
    <location>
        <begin position="1"/>
        <end position="63"/>
    </location>
</feature>
<evidence type="ECO:0000313" key="3">
    <source>
        <dbReference type="Proteomes" id="UP000242432"/>
    </source>
</evidence>
<evidence type="ECO:0000313" key="2">
    <source>
        <dbReference type="EMBL" id="SKA63541.1"/>
    </source>
</evidence>
<dbReference type="EMBL" id="FUXX01000022">
    <property type="protein sequence ID" value="SKA63541.1"/>
    <property type="molecule type" value="Genomic_DNA"/>
</dbReference>
<keyword evidence="3" id="KW-1185">Reference proteome</keyword>
<accession>A0A1T4VG76</accession>
<gene>
    <name evidence="2" type="ORF">SAMN02745213_01401</name>
</gene>
<protein>
    <submittedName>
        <fullName evidence="2">Uncharacterized protein</fullName>
    </submittedName>
</protein>
<evidence type="ECO:0000256" key="1">
    <source>
        <dbReference type="SAM" id="MobiDB-lite"/>
    </source>
</evidence>